<keyword evidence="2" id="KW-1185">Reference proteome</keyword>
<reference evidence="1 2" key="1">
    <citation type="submission" date="2016-11" db="EMBL/GenBank/DDBJ databases">
        <title>The macronuclear genome of Stentor coeruleus: a giant cell with tiny introns.</title>
        <authorList>
            <person name="Slabodnick M."/>
            <person name="Ruby J.G."/>
            <person name="Reiff S.B."/>
            <person name="Swart E.C."/>
            <person name="Gosai S."/>
            <person name="Prabakaran S."/>
            <person name="Witkowska E."/>
            <person name="Larue G.E."/>
            <person name="Fisher S."/>
            <person name="Freeman R.M."/>
            <person name="Gunawardena J."/>
            <person name="Chu W."/>
            <person name="Stover N.A."/>
            <person name="Gregory B.D."/>
            <person name="Nowacki M."/>
            <person name="Derisi J."/>
            <person name="Roy S.W."/>
            <person name="Marshall W.F."/>
            <person name="Sood P."/>
        </authorList>
    </citation>
    <scope>NUCLEOTIDE SEQUENCE [LARGE SCALE GENOMIC DNA]</scope>
    <source>
        <strain evidence="1">WM001</strain>
    </source>
</reference>
<protein>
    <submittedName>
        <fullName evidence="1">Uncharacterized protein</fullName>
    </submittedName>
</protein>
<evidence type="ECO:0000313" key="2">
    <source>
        <dbReference type="Proteomes" id="UP000187209"/>
    </source>
</evidence>
<accession>A0A1R2BSP9</accession>
<gene>
    <name evidence="1" type="ORF">SteCoe_20080</name>
</gene>
<name>A0A1R2BSP9_9CILI</name>
<dbReference type="AlphaFoldDB" id="A0A1R2BSP9"/>
<dbReference type="EMBL" id="MPUH01000452">
    <property type="protein sequence ID" value="OMJ79828.1"/>
    <property type="molecule type" value="Genomic_DNA"/>
</dbReference>
<proteinExistence type="predicted"/>
<comment type="caution">
    <text evidence="1">The sequence shown here is derived from an EMBL/GenBank/DDBJ whole genome shotgun (WGS) entry which is preliminary data.</text>
</comment>
<organism evidence="1 2">
    <name type="scientific">Stentor coeruleus</name>
    <dbReference type="NCBI Taxonomy" id="5963"/>
    <lineage>
        <taxon>Eukaryota</taxon>
        <taxon>Sar</taxon>
        <taxon>Alveolata</taxon>
        <taxon>Ciliophora</taxon>
        <taxon>Postciliodesmatophora</taxon>
        <taxon>Heterotrichea</taxon>
        <taxon>Heterotrichida</taxon>
        <taxon>Stentoridae</taxon>
        <taxon>Stentor</taxon>
    </lineage>
</organism>
<evidence type="ECO:0000313" key="1">
    <source>
        <dbReference type="EMBL" id="OMJ79828.1"/>
    </source>
</evidence>
<dbReference type="Proteomes" id="UP000187209">
    <property type="component" value="Unassembled WGS sequence"/>
</dbReference>
<sequence>MSDEQGLLASLIEKLREEFQGLIRYEVLRGLDKPEANSWQWVPTEINNLGEFLNCTLYNTLYNKEQITVLEFLKRPATLVSKFKFLRETGNFYFPNDAYLTQDFLNDIIEGNKSVLLTKNLNLDLVFFTELKPLSQIFINRDALKTYLPSNFNEKFHDNDYVTNVFINVDKEYAQILFKQNKMVNDINEMCLPRFDLKWNFNFPVIPAAENMWESMTSAMSMMNDLKMKEIQMREIESQEVEAQKTVNAIATKNYNEDMFDQILEVSS</sequence>